<organism evidence="1 2">
    <name type="scientific">Leptospira interrogans str. 2002000626</name>
    <dbReference type="NCBI Taxonomy" id="996803"/>
    <lineage>
        <taxon>Bacteria</taxon>
        <taxon>Pseudomonadati</taxon>
        <taxon>Spirochaetota</taxon>
        <taxon>Spirochaetia</taxon>
        <taxon>Leptospirales</taxon>
        <taxon>Leptospiraceae</taxon>
        <taxon>Leptospira</taxon>
    </lineage>
</organism>
<protein>
    <submittedName>
        <fullName evidence="1">Uncharacterized protein</fullName>
    </submittedName>
</protein>
<reference evidence="1 2" key="1">
    <citation type="submission" date="2013-02" db="EMBL/GenBank/DDBJ databases">
        <authorList>
            <person name="Harkins D.M."/>
            <person name="Durkin A.S."/>
            <person name="Brinkac L.M."/>
            <person name="Haft D.H."/>
            <person name="Selengut J.D."/>
            <person name="Sanka R."/>
            <person name="DePew J."/>
            <person name="Purushe J."/>
            <person name="Whelen A.C."/>
            <person name="Vinetz J.M."/>
            <person name="Sutton G.G."/>
            <person name="Nierman W.C."/>
            <person name="Fouts D.E."/>
        </authorList>
    </citation>
    <scope>NUCLEOTIDE SEQUENCE [LARGE SCALE GENOMIC DNA]</scope>
    <source>
        <strain evidence="1 2">2002000626</strain>
    </source>
</reference>
<dbReference type="Proteomes" id="UP000012329">
    <property type="component" value="Unassembled WGS sequence"/>
</dbReference>
<dbReference type="EMBL" id="AFJL02000237">
    <property type="protein sequence ID" value="EMY02611.1"/>
    <property type="molecule type" value="Genomic_DNA"/>
</dbReference>
<evidence type="ECO:0000313" key="1">
    <source>
        <dbReference type="EMBL" id="EMY02611.1"/>
    </source>
</evidence>
<accession>A0A829D2S0</accession>
<comment type="caution">
    <text evidence="1">The sequence shown here is derived from an EMBL/GenBank/DDBJ whole genome shotgun (WGS) entry which is preliminary data.</text>
</comment>
<dbReference type="AlphaFoldDB" id="A0A829D2S0"/>
<sequence>MEKQIYEEHLDFNDFSLRFCTSPQKQKRKEIKLYTDLEVETIYEKFLHKKYQTNHQTSPRMKRFQL</sequence>
<name>A0A829D2S0_LEPIR</name>
<proteinExistence type="predicted"/>
<evidence type="ECO:0000313" key="2">
    <source>
        <dbReference type="Proteomes" id="UP000012329"/>
    </source>
</evidence>
<gene>
    <name evidence="1" type="ORF">LEP1GSC029_4834</name>
</gene>